<protein>
    <submittedName>
        <fullName evidence="9">Angiopoietin-related protein 1-like</fullName>
    </submittedName>
</protein>
<keyword evidence="8" id="KW-1185">Reference proteome</keyword>
<dbReference type="GO" id="GO:0005577">
    <property type="term" value="C:fibrinogen complex"/>
    <property type="evidence" value="ECO:0007669"/>
    <property type="project" value="TreeGrafter"/>
</dbReference>
<organism evidence="8 9">
    <name type="scientific">Octopus sinensis</name>
    <name type="common">East Asian common octopus</name>
    <dbReference type="NCBI Taxonomy" id="2607531"/>
    <lineage>
        <taxon>Eukaryota</taxon>
        <taxon>Metazoa</taxon>
        <taxon>Spiralia</taxon>
        <taxon>Lophotrochozoa</taxon>
        <taxon>Mollusca</taxon>
        <taxon>Cephalopoda</taxon>
        <taxon>Coleoidea</taxon>
        <taxon>Octopodiformes</taxon>
        <taxon>Octopoda</taxon>
        <taxon>Incirrata</taxon>
        <taxon>Octopodidae</taxon>
        <taxon>Octopus</taxon>
    </lineage>
</organism>
<dbReference type="RefSeq" id="XP_029657029.1">
    <property type="nucleotide sequence ID" value="XM_029801169.2"/>
</dbReference>
<dbReference type="PANTHER" id="PTHR47221:SF6">
    <property type="entry name" value="FIBRINOGEN ALPHA CHAIN"/>
    <property type="match status" value="1"/>
</dbReference>
<dbReference type="InterPro" id="IPR002181">
    <property type="entry name" value="Fibrinogen_a/b/g_C_dom"/>
</dbReference>
<dbReference type="PANTHER" id="PTHR47221">
    <property type="entry name" value="FIBRINOGEN ALPHA CHAIN"/>
    <property type="match status" value="1"/>
</dbReference>
<evidence type="ECO:0000313" key="9">
    <source>
        <dbReference type="RefSeq" id="XP_029657029.1"/>
    </source>
</evidence>
<accession>A0A6P7TX81</accession>
<evidence type="ECO:0000259" key="7">
    <source>
        <dbReference type="PROSITE" id="PS51406"/>
    </source>
</evidence>
<keyword evidence="6" id="KW-0325">Glycoprotein</keyword>
<reference evidence="9" key="1">
    <citation type="submission" date="2025-08" db="UniProtKB">
        <authorList>
            <consortium name="RefSeq"/>
        </authorList>
    </citation>
    <scope>IDENTIFICATION</scope>
</reference>
<sequence>MYERSGRKLKGVFFVTIRPKNAPYKFKVQCRIFNDSGWVVFQKRQDGSVDFFKRWNEYKKGFGNLDAEFWIGNDNLHYLTNQGDTKLRIQMTDWEDKSYYAEYDYFRVSNEKDLYRLTVRGYHGTAGDSLTSYWEKHDGMPFSTVDQDNDGRYYDNCADYYHGAWWFNNCFDSHLNGRYYKKGHHNNYFVRDGVQWNSIHLHSSLKKVEMLLKPADVISNEL</sequence>
<dbReference type="PROSITE" id="PS00514">
    <property type="entry name" value="FIBRINOGEN_C_1"/>
    <property type="match status" value="1"/>
</dbReference>
<dbReference type="Gene3D" id="3.90.215.10">
    <property type="entry name" value="Gamma Fibrinogen, chain A, domain 1"/>
    <property type="match status" value="1"/>
</dbReference>
<dbReference type="InterPro" id="IPR020837">
    <property type="entry name" value="Fibrinogen_CS"/>
</dbReference>
<keyword evidence="5" id="KW-1015">Disulfide bond</keyword>
<keyword evidence="2" id="KW-0964">Secreted</keyword>
<dbReference type="InterPro" id="IPR037579">
    <property type="entry name" value="FIB_ANG-like"/>
</dbReference>
<name>A0A6P7TX81_9MOLL</name>
<keyword evidence="3" id="KW-0732">Signal</keyword>
<dbReference type="SUPFAM" id="SSF56496">
    <property type="entry name" value="Fibrinogen C-terminal domain-like"/>
    <property type="match status" value="1"/>
</dbReference>
<dbReference type="CDD" id="cd00087">
    <property type="entry name" value="FReD"/>
    <property type="match status" value="1"/>
</dbReference>
<dbReference type="Proteomes" id="UP000515154">
    <property type="component" value="Unplaced"/>
</dbReference>
<dbReference type="KEGG" id="osn:115231082"/>
<evidence type="ECO:0000313" key="8">
    <source>
        <dbReference type="Proteomes" id="UP000515154"/>
    </source>
</evidence>
<dbReference type="InterPro" id="IPR014716">
    <property type="entry name" value="Fibrinogen_a/b/g_C_1"/>
</dbReference>
<evidence type="ECO:0000256" key="1">
    <source>
        <dbReference type="ARBA" id="ARBA00004613"/>
    </source>
</evidence>
<gene>
    <name evidence="9" type="primary">LOC115231082</name>
</gene>
<dbReference type="GO" id="GO:0034116">
    <property type="term" value="P:positive regulation of heterotypic cell-cell adhesion"/>
    <property type="evidence" value="ECO:0007669"/>
    <property type="project" value="TreeGrafter"/>
</dbReference>
<dbReference type="Pfam" id="PF00147">
    <property type="entry name" value="Fibrinogen_C"/>
    <property type="match status" value="1"/>
</dbReference>
<feature type="domain" description="Fibrinogen C-terminal" evidence="7">
    <location>
        <begin position="1"/>
        <end position="216"/>
    </location>
</feature>
<keyword evidence="4" id="KW-0175">Coiled coil</keyword>
<dbReference type="PROSITE" id="PS51406">
    <property type="entry name" value="FIBRINOGEN_C_2"/>
    <property type="match status" value="1"/>
</dbReference>
<evidence type="ECO:0000256" key="6">
    <source>
        <dbReference type="ARBA" id="ARBA00023180"/>
    </source>
</evidence>
<evidence type="ECO:0000256" key="4">
    <source>
        <dbReference type="ARBA" id="ARBA00023054"/>
    </source>
</evidence>
<dbReference type="GO" id="GO:0005201">
    <property type="term" value="F:extracellular matrix structural constituent"/>
    <property type="evidence" value="ECO:0007669"/>
    <property type="project" value="TreeGrafter"/>
</dbReference>
<evidence type="ECO:0000256" key="5">
    <source>
        <dbReference type="ARBA" id="ARBA00023157"/>
    </source>
</evidence>
<dbReference type="InterPro" id="IPR036056">
    <property type="entry name" value="Fibrinogen-like_C"/>
</dbReference>
<dbReference type="SMART" id="SM00186">
    <property type="entry name" value="FBG"/>
    <property type="match status" value="1"/>
</dbReference>
<proteinExistence type="predicted"/>
<dbReference type="GO" id="GO:0030674">
    <property type="term" value="F:protein-macromolecule adaptor activity"/>
    <property type="evidence" value="ECO:0007669"/>
    <property type="project" value="TreeGrafter"/>
</dbReference>
<evidence type="ECO:0000256" key="3">
    <source>
        <dbReference type="ARBA" id="ARBA00022729"/>
    </source>
</evidence>
<comment type="subcellular location">
    <subcellularLocation>
        <location evidence="1">Secreted</location>
    </subcellularLocation>
</comment>
<dbReference type="AlphaFoldDB" id="A0A6P7TX81"/>
<evidence type="ECO:0000256" key="2">
    <source>
        <dbReference type="ARBA" id="ARBA00022525"/>
    </source>
</evidence>